<organism evidence="6 7">
    <name type="scientific">Fusarium torreyae</name>
    <dbReference type="NCBI Taxonomy" id="1237075"/>
    <lineage>
        <taxon>Eukaryota</taxon>
        <taxon>Fungi</taxon>
        <taxon>Dikarya</taxon>
        <taxon>Ascomycota</taxon>
        <taxon>Pezizomycotina</taxon>
        <taxon>Sordariomycetes</taxon>
        <taxon>Hypocreomycetidae</taxon>
        <taxon>Hypocreales</taxon>
        <taxon>Nectriaceae</taxon>
        <taxon>Fusarium</taxon>
    </lineage>
</organism>
<protein>
    <recommendedName>
        <fullName evidence="5">PNPLA domain-containing protein</fullName>
    </recommendedName>
</protein>
<name>A0A9W8V9X8_9HYPO</name>
<dbReference type="Proteomes" id="UP001152049">
    <property type="component" value="Unassembled WGS sequence"/>
</dbReference>
<dbReference type="PANTHER" id="PTHR24185">
    <property type="entry name" value="CALCIUM-INDEPENDENT PHOSPHOLIPASE A2-GAMMA"/>
    <property type="match status" value="1"/>
</dbReference>
<dbReference type="GO" id="GO:0047499">
    <property type="term" value="F:calcium-independent phospholipase A2 activity"/>
    <property type="evidence" value="ECO:0007669"/>
    <property type="project" value="TreeGrafter"/>
</dbReference>
<dbReference type="SUPFAM" id="SSF52151">
    <property type="entry name" value="FabD/lysophospholipase-like"/>
    <property type="match status" value="1"/>
</dbReference>
<dbReference type="PANTHER" id="PTHR24185:SF1">
    <property type="entry name" value="CALCIUM-INDEPENDENT PHOSPHOLIPASE A2-GAMMA"/>
    <property type="match status" value="1"/>
</dbReference>
<dbReference type="EMBL" id="JAOQAZ010000045">
    <property type="protein sequence ID" value="KAJ4245721.1"/>
    <property type="molecule type" value="Genomic_DNA"/>
</dbReference>
<evidence type="ECO:0000313" key="6">
    <source>
        <dbReference type="EMBL" id="KAJ4245721.1"/>
    </source>
</evidence>
<keyword evidence="7" id="KW-1185">Reference proteome</keyword>
<feature type="short sequence motif" description="DGA/G" evidence="4">
    <location>
        <begin position="41"/>
        <end position="43"/>
    </location>
</feature>
<dbReference type="AlphaFoldDB" id="A0A9W8V9X8"/>
<dbReference type="PROSITE" id="PS51635">
    <property type="entry name" value="PNPLA"/>
    <property type="match status" value="1"/>
</dbReference>
<dbReference type="Gene3D" id="3.40.1090.10">
    <property type="entry name" value="Cytosolic phospholipase A2 catalytic domain"/>
    <property type="match status" value="1"/>
</dbReference>
<gene>
    <name evidence="6" type="ORF">NW762_013845</name>
</gene>
<comment type="caution">
    <text evidence="6">The sequence shown here is derived from an EMBL/GenBank/DDBJ whole genome shotgun (WGS) entry which is preliminary data.</text>
</comment>
<dbReference type="GO" id="GO:0016042">
    <property type="term" value="P:lipid catabolic process"/>
    <property type="evidence" value="ECO:0007669"/>
    <property type="project" value="UniProtKB-KW"/>
</dbReference>
<evidence type="ECO:0000256" key="1">
    <source>
        <dbReference type="ARBA" id="ARBA00022801"/>
    </source>
</evidence>
<dbReference type="InterPro" id="IPR016035">
    <property type="entry name" value="Acyl_Trfase/lysoPLipase"/>
</dbReference>
<dbReference type="OrthoDB" id="1658288at2759"/>
<accession>A0A9W8V9X8</accession>
<dbReference type="GO" id="GO:0046486">
    <property type="term" value="P:glycerolipid metabolic process"/>
    <property type="evidence" value="ECO:0007669"/>
    <property type="project" value="UniProtKB-ARBA"/>
</dbReference>
<reference evidence="6" key="1">
    <citation type="submission" date="2022-09" db="EMBL/GenBank/DDBJ databases">
        <title>Fusarium specimens isolated from Avocado Roots.</title>
        <authorList>
            <person name="Stajich J."/>
            <person name="Roper C."/>
            <person name="Heimlech-Rivalta G."/>
        </authorList>
    </citation>
    <scope>NUCLEOTIDE SEQUENCE</scope>
    <source>
        <strain evidence="6">CF00136</strain>
    </source>
</reference>
<evidence type="ECO:0000259" key="5">
    <source>
        <dbReference type="PROSITE" id="PS51635"/>
    </source>
</evidence>
<evidence type="ECO:0000256" key="2">
    <source>
        <dbReference type="ARBA" id="ARBA00022963"/>
    </source>
</evidence>
<evidence type="ECO:0000313" key="7">
    <source>
        <dbReference type="Proteomes" id="UP001152049"/>
    </source>
</evidence>
<keyword evidence="2" id="KW-0442">Lipid degradation</keyword>
<proteinExistence type="predicted"/>
<keyword evidence="3" id="KW-0443">Lipid metabolism</keyword>
<keyword evidence="1" id="KW-0378">Hydrolase</keyword>
<sequence length="182" mass="20793">MEKHGHKVTIDIAARATSAAPTFFPEVKFPENNPEQLIFWDGGLLNNNPIDQVWYARYELIKPKDPPPTISYVISLGNRYLSPGKDQPTFIKLVGVASKVIAFATNTNAKGKDFSRHISHLQARAEHENTKYIRFNPKLEEEIGLHEYWRMNELKKIAMNDMADPSLDKQKWIEKAVDAICT</sequence>
<feature type="domain" description="PNPLA" evidence="5">
    <location>
        <begin position="1"/>
        <end position="54"/>
    </location>
</feature>
<dbReference type="InterPro" id="IPR002641">
    <property type="entry name" value="PNPLA_dom"/>
</dbReference>
<dbReference type="GO" id="GO:0019369">
    <property type="term" value="P:arachidonate metabolic process"/>
    <property type="evidence" value="ECO:0007669"/>
    <property type="project" value="TreeGrafter"/>
</dbReference>
<evidence type="ECO:0000256" key="4">
    <source>
        <dbReference type="PROSITE-ProRule" id="PRU01161"/>
    </source>
</evidence>
<dbReference type="Pfam" id="PF01734">
    <property type="entry name" value="Patatin"/>
    <property type="match status" value="1"/>
</dbReference>
<evidence type="ECO:0000256" key="3">
    <source>
        <dbReference type="ARBA" id="ARBA00023098"/>
    </source>
</evidence>
<comment type="caution">
    <text evidence="4">Lacks conserved residue(s) required for the propagation of feature annotation.</text>
</comment>
<dbReference type="GO" id="GO:0016020">
    <property type="term" value="C:membrane"/>
    <property type="evidence" value="ECO:0007669"/>
    <property type="project" value="TreeGrafter"/>
</dbReference>